<feature type="transmembrane region" description="Helical" evidence="1">
    <location>
        <begin position="12"/>
        <end position="30"/>
    </location>
</feature>
<keyword evidence="1" id="KW-0812">Transmembrane</keyword>
<accession>A0A0C4WLX9</accession>
<sequence length="66" mass="7069">MFKNILIRWFQSCLIGVGCSLLATAFVGLITPDTNPRQVVTILVLGVIMIVGDLVVSIVKAIPKGD</sequence>
<dbReference type="PROSITE" id="PS51257">
    <property type="entry name" value="PROKAR_LIPOPROTEIN"/>
    <property type="match status" value="1"/>
</dbReference>
<keyword evidence="2" id="KW-0614">Plasmid</keyword>
<evidence type="ECO:0000313" key="3">
    <source>
        <dbReference type="Proteomes" id="UP000068210"/>
    </source>
</evidence>
<dbReference type="KEGG" id="acx:Achr_f1290"/>
<keyword evidence="1" id="KW-0472">Membrane</keyword>
<dbReference type="AlphaFoldDB" id="A0A0C4WLX9"/>
<reference evidence="2 3" key="1">
    <citation type="journal article" date="2015" name="PLoS ONE">
        <title>Azotobacter Genomes: The Genome of Azotobacter chroococcum NCIMB 8003 (ATCC 4412).</title>
        <authorList>
            <person name="Robson R.L."/>
            <person name="Jones R."/>
            <person name="Robson R.M."/>
            <person name="Schwartz A."/>
            <person name="Richardson T.H."/>
        </authorList>
    </citation>
    <scope>NUCLEOTIDE SEQUENCE [LARGE SCALE GENOMIC DNA]</scope>
    <source>
        <strain evidence="2 3">NCIMB 8003</strain>
        <plasmid evidence="3">Plasmid pAcX50f</plasmid>
    </source>
</reference>
<dbReference type="Proteomes" id="UP000068210">
    <property type="component" value="Plasmid pAcX50f"/>
</dbReference>
<keyword evidence="1" id="KW-1133">Transmembrane helix</keyword>
<protein>
    <recommendedName>
        <fullName evidence="4">Lipoprotein</fullName>
    </recommendedName>
</protein>
<organism evidence="2 3">
    <name type="scientific">Azotobacter chroococcum NCIMB 8003</name>
    <dbReference type="NCBI Taxonomy" id="1328314"/>
    <lineage>
        <taxon>Bacteria</taxon>
        <taxon>Pseudomonadati</taxon>
        <taxon>Pseudomonadota</taxon>
        <taxon>Gammaproteobacteria</taxon>
        <taxon>Pseudomonadales</taxon>
        <taxon>Pseudomonadaceae</taxon>
        <taxon>Azotobacter</taxon>
    </lineage>
</organism>
<name>A0A0C4WLX9_9GAMM</name>
<gene>
    <name evidence="2" type="ORF">Achr_f1290</name>
</gene>
<proteinExistence type="predicted"/>
<dbReference type="EMBL" id="CP010421">
    <property type="protein sequence ID" value="AJE23823.1"/>
    <property type="molecule type" value="Genomic_DNA"/>
</dbReference>
<evidence type="ECO:0000256" key="1">
    <source>
        <dbReference type="SAM" id="Phobius"/>
    </source>
</evidence>
<feature type="transmembrane region" description="Helical" evidence="1">
    <location>
        <begin position="42"/>
        <end position="62"/>
    </location>
</feature>
<keyword evidence="3" id="KW-1185">Reference proteome</keyword>
<geneLocation type="plasmid" evidence="2 3">
    <name>pAcX50f</name>
</geneLocation>
<dbReference type="HOGENOM" id="CLU_2821807_0_0_6"/>
<evidence type="ECO:0008006" key="4">
    <source>
        <dbReference type="Google" id="ProtNLM"/>
    </source>
</evidence>
<dbReference type="RefSeq" id="WP_040107368.1">
    <property type="nucleotide sequence ID" value="NZ_CP010421.1"/>
</dbReference>
<evidence type="ECO:0000313" key="2">
    <source>
        <dbReference type="EMBL" id="AJE23823.1"/>
    </source>
</evidence>